<reference evidence="1 2" key="1">
    <citation type="submission" date="2023-02" db="EMBL/GenBank/DDBJ databases">
        <authorList>
            <person name="Mo P."/>
        </authorList>
    </citation>
    <scope>NUCLEOTIDE SEQUENCE [LARGE SCALE GENOMIC DNA]</scope>
    <source>
        <strain evidence="1 2">HUAS 3</strain>
    </source>
</reference>
<keyword evidence="2" id="KW-1185">Reference proteome</keyword>
<sequence length="142" mass="15228">MRDENLVGRWDTGPYDYGVMESGWLALRGDGTGWSAWANVGGGSVSRLTWSSCGDAGTGVLELRYTWTATGDWSPGTPPTLTRVDEEGPDDTVLCTRYTVSVRTPPLAQAPATTLHLAKAVECAHDFALVTREVEPSDPAGR</sequence>
<accession>A0ABY7ZJU0</accession>
<protein>
    <recommendedName>
        <fullName evidence="3">Activator of Hsp90 ATPase homolog 1-like protein</fullName>
    </recommendedName>
</protein>
<proteinExistence type="predicted"/>
<dbReference type="EMBL" id="CP118615">
    <property type="protein sequence ID" value="WDZ82179.1"/>
    <property type="molecule type" value="Genomic_DNA"/>
</dbReference>
<dbReference type="RefSeq" id="WP_275028357.1">
    <property type="nucleotide sequence ID" value="NZ_CP118615.1"/>
</dbReference>
<gene>
    <name evidence="1" type="ORF">PVK37_16860</name>
</gene>
<dbReference type="Proteomes" id="UP001219605">
    <property type="component" value="Chromosome"/>
</dbReference>
<evidence type="ECO:0000313" key="1">
    <source>
        <dbReference type="EMBL" id="WDZ82179.1"/>
    </source>
</evidence>
<organism evidence="1 2">
    <name type="scientific">Micromonospora cathayae</name>
    <dbReference type="NCBI Taxonomy" id="3028804"/>
    <lineage>
        <taxon>Bacteria</taxon>
        <taxon>Bacillati</taxon>
        <taxon>Actinomycetota</taxon>
        <taxon>Actinomycetes</taxon>
        <taxon>Micromonosporales</taxon>
        <taxon>Micromonosporaceae</taxon>
        <taxon>Micromonospora</taxon>
    </lineage>
</organism>
<evidence type="ECO:0008006" key="3">
    <source>
        <dbReference type="Google" id="ProtNLM"/>
    </source>
</evidence>
<name>A0ABY7ZJU0_9ACTN</name>
<evidence type="ECO:0000313" key="2">
    <source>
        <dbReference type="Proteomes" id="UP001219605"/>
    </source>
</evidence>